<dbReference type="Gene3D" id="3.60.21.10">
    <property type="match status" value="1"/>
</dbReference>
<accession>A0A0D0F775</accession>
<dbReference type="AlphaFoldDB" id="A0A0D0F775"/>
<name>A0A0D0F775_9SPHI</name>
<evidence type="ECO:0008006" key="3">
    <source>
        <dbReference type="Google" id="ProtNLM"/>
    </source>
</evidence>
<dbReference type="RefSeq" id="WP_041881037.1">
    <property type="nucleotide sequence ID" value="NZ_CP157278.1"/>
</dbReference>
<dbReference type="PROSITE" id="PS51318">
    <property type="entry name" value="TAT"/>
    <property type="match status" value="1"/>
</dbReference>
<reference evidence="1 2" key="1">
    <citation type="submission" date="2015-01" db="EMBL/GenBank/DDBJ databases">
        <title>Draft genome sequence of Pedobacter sp. NL19 isolated from sludge of an effluent treatment pond in an abandoned uranium mine.</title>
        <authorList>
            <person name="Santos T."/>
            <person name="Caetano T."/>
            <person name="Covas C."/>
            <person name="Cruz A."/>
            <person name="Mendo S."/>
        </authorList>
    </citation>
    <scope>NUCLEOTIDE SEQUENCE [LARGE SCALE GENOMIC DNA]</scope>
    <source>
        <strain evidence="1 2">NL19</strain>
    </source>
</reference>
<dbReference type="STRING" id="1503925.TH53_09425"/>
<dbReference type="InterPro" id="IPR029052">
    <property type="entry name" value="Metallo-depent_PP-like"/>
</dbReference>
<keyword evidence="2" id="KW-1185">Reference proteome</keyword>
<dbReference type="SUPFAM" id="SSF56300">
    <property type="entry name" value="Metallo-dependent phosphatases"/>
    <property type="match status" value="1"/>
</dbReference>
<dbReference type="Proteomes" id="UP000032049">
    <property type="component" value="Unassembled WGS sequence"/>
</dbReference>
<proteinExistence type="predicted"/>
<evidence type="ECO:0000313" key="1">
    <source>
        <dbReference type="EMBL" id="KIO77478.1"/>
    </source>
</evidence>
<dbReference type="OrthoDB" id="9775118at2"/>
<dbReference type="InterPro" id="IPR006179">
    <property type="entry name" value="5_nucleotidase/apyrase"/>
</dbReference>
<gene>
    <name evidence="1" type="ORF">TH53_09425</name>
</gene>
<dbReference type="PANTHER" id="PTHR11575">
    <property type="entry name" value="5'-NUCLEOTIDASE-RELATED"/>
    <property type="match status" value="1"/>
</dbReference>
<evidence type="ECO:0000313" key="2">
    <source>
        <dbReference type="Proteomes" id="UP000032049"/>
    </source>
</evidence>
<dbReference type="EMBL" id="JXRA01000034">
    <property type="protein sequence ID" value="KIO77478.1"/>
    <property type="molecule type" value="Genomic_DNA"/>
</dbReference>
<sequence length="297" mass="32528">MSNRRSFLKNSTLVAAATLFSKPITSLAHISKTATTLQQSAKQVIIYHSSQLNGHLPDQQMKHGGINNIKKLLNNQDTGGLILDAGNFLGNGRDNAQHHAVIVAMNAAGYHASTPSVQDLSQGEAYLAALTNQMNFCLVNCNYRFKNPRLAAVVKPWQIINFGKFKIGVTGVGPEINGIGYQDPVKKASEIAKQLINELNCDLVICLSGLDYLQKNNVADNTTLAQQSELIDFIISANTHQKKTHTMVLKNATGHDVFIGHSQANGLNMGKMSFQFQEKQKFYAENSQLINSNEFVA</sequence>
<organism evidence="1 2">
    <name type="scientific">Pedobacter lusitanus</name>
    <dbReference type="NCBI Taxonomy" id="1503925"/>
    <lineage>
        <taxon>Bacteria</taxon>
        <taxon>Pseudomonadati</taxon>
        <taxon>Bacteroidota</taxon>
        <taxon>Sphingobacteriia</taxon>
        <taxon>Sphingobacteriales</taxon>
        <taxon>Sphingobacteriaceae</taxon>
        <taxon>Pedobacter</taxon>
    </lineage>
</organism>
<protein>
    <recommendedName>
        <fullName evidence="3">5'-nucleotidase</fullName>
    </recommendedName>
</protein>
<dbReference type="GO" id="GO:0016787">
    <property type="term" value="F:hydrolase activity"/>
    <property type="evidence" value="ECO:0007669"/>
    <property type="project" value="InterPro"/>
</dbReference>
<dbReference type="PANTHER" id="PTHR11575:SF24">
    <property type="entry name" value="5'-NUCLEOTIDASE"/>
    <property type="match status" value="1"/>
</dbReference>
<dbReference type="InterPro" id="IPR006311">
    <property type="entry name" value="TAT_signal"/>
</dbReference>
<dbReference type="GO" id="GO:0009166">
    <property type="term" value="P:nucleotide catabolic process"/>
    <property type="evidence" value="ECO:0007669"/>
    <property type="project" value="InterPro"/>
</dbReference>
<comment type="caution">
    <text evidence="1">The sequence shown here is derived from an EMBL/GenBank/DDBJ whole genome shotgun (WGS) entry which is preliminary data.</text>
</comment>